<evidence type="ECO:0000256" key="1">
    <source>
        <dbReference type="SAM" id="MobiDB-lite"/>
    </source>
</evidence>
<dbReference type="GO" id="GO:0016787">
    <property type="term" value="F:hydrolase activity"/>
    <property type="evidence" value="ECO:0007669"/>
    <property type="project" value="UniProtKB-KW"/>
</dbReference>
<keyword evidence="3" id="KW-1185">Reference proteome</keyword>
<reference evidence="2" key="2">
    <citation type="submission" date="2023-01" db="EMBL/GenBank/DDBJ databases">
        <authorList>
            <person name="Petersen C."/>
        </authorList>
    </citation>
    <scope>NUCLEOTIDE SEQUENCE</scope>
    <source>
        <strain evidence="2">IBT 17514</strain>
    </source>
</reference>
<dbReference type="EMBL" id="JAQJAN010000007">
    <property type="protein sequence ID" value="KAJ5726942.1"/>
    <property type="molecule type" value="Genomic_DNA"/>
</dbReference>
<reference evidence="2" key="1">
    <citation type="journal article" date="2023" name="IMA Fungus">
        <title>Comparative genomic study of the Penicillium genus elucidates a diverse pangenome and 15 lateral gene transfer events.</title>
        <authorList>
            <person name="Petersen C."/>
            <person name="Sorensen T."/>
            <person name="Nielsen M.R."/>
            <person name="Sondergaard T.E."/>
            <person name="Sorensen J.L."/>
            <person name="Fitzpatrick D.A."/>
            <person name="Frisvad J.C."/>
            <person name="Nielsen K.L."/>
        </authorList>
    </citation>
    <scope>NUCLEOTIDE SEQUENCE</scope>
    <source>
        <strain evidence="2">IBT 17514</strain>
    </source>
</reference>
<organism evidence="2 3">
    <name type="scientific">Penicillium malachiteum</name>
    <dbReference type="NCBI Taxonomy" id="1324776"/>
    <lineage>
        <taxon>Eukaryota</taxon>
        <taxon>Fungi</taxon>
        <taxon>Dikarya</taxon>
        <taxon>Ascomycota</taxon>
        <taxon>Pezizomycotina</taxon>
        <taxon>Eurotiomycetes</taxon>
        <taxon>Eurotiomycetidae</taxon>
        <taxon>Eurotiales</taxon>
        <taxon>Aspergillaceae</taxon>
        <taxon>Penicillium</taxon>
    </lineage>
</organism>
<evidence type="ECO:0000313" key="2">
    <source>
        <dbReference type="EMBL" id="KAJ5726942.1"/>
    </source>
</evidence>
<gene>
    <name evidence="2" type="ORF">N7493_005969</name>
</gene>
<protein>
    <submittedName>
        <fullName evidence="2">Glycoside hydrolase</fullName>
    </submittedName>
</protein>
<accession>A0AAD6MW40</accession>
<keyword evidence="2" id="KW-0378">Hydrolase</keyword>
<evidence type="ECO:0000313" key="3">
    <source>
        <dbReference type="Proteomes" id="UP001215712"/>
    </source>
</evidence>
<name>A0AAD6MW40_9EURO</name>
<dbReference type="Proteomes" id="UP001215712">
    <property type="component" value="Unassembled WGS sequence"/>
</dbReference>
<dbReference type="AlphaFoldDB" id="A0AAD6MW40"/>
<feature type="region of interest" description="Disordered" evidence="1">
    <location>
        <begin position="82"/>
        <end position="112"/>
    </location>
</feature>
<proteinExistence type="predicted"/>
<comment type="caution">
    <text evidence="2">The sequence shown here is derived from an EMBL/GenBank/DDBJ whole genome shotgun (WGS) entry which is preliminary data.</text>
</comment>
<sequence>MRNALPWSQQTYCGQTEACSATPTTTTSTITSTGTYAVETNTFMYASEPVEASSFLASLSSSIVSRRNAMDATRWASVTVTASGSSTDSSSTNTKSKTTSTTTSTTTKKTTSTTTTVSIPTATEFCVKYVIENEDTSLDKYGSKYDEFIFVMWGITWSGLGPAIVESEIEDDLEDCGITADIHVAVDTAEWGTVAMWNNGETDVVTSCVKTRSEALGGGTPDCQWILKTSEADDYTAKDSADISHSNSKT</sequence>